<accession>A0A2Z6R8S0</accession>
<gene>
    <name evidence="1" type="ORF">RclHR1_03300027</name>
</gene>
<reference evidence="1 2" key="1">
    <citation type="submission" date="2017-11" db="EMBL/GenBank/DDBJ databases">
        <title>The genome of Rhizophagus clarus HR1 reveals common genetic basis of auxotrophy among arbuscular mycorrhizal fungi.</title>
        <authorList>
            <person name="Kobayashi Y."/>
        </authorList>
    </citation>
    <scope>NUCLEOTIDE SEQUENCE [LARGE SCALE GENOMIC DNA]</scope>
    <source>
        <strain evidence="1 2">HR1</strain>
    </source>
</reference>
<sequence length="93" mass="10830">MGRWYLQCAGNFPCGLSKAKEITHSRGGHKWFASFNSIKHVKSWYPYCLNKHENLYHEVITNILGLPFSICRPDFLKIPEHPQGLELDIYSHL</sequence>
<protein>
    <submittedName>
        <fullName evidence="1">Uncharacterized protein</fullName>
    </submittedName>
</protein>
<comment type="caution">
    <text evidence="1">The sequence shown here is derived from an EMBL/GenBank/DDBJ whole genome shotgun (WGS) entry which is preliminary data.</text>
</comment>
<evidence type="ECO:0000313" key="2">
    <source>
        <dbReference type="Proteomes" id="UP000247702"/>
    </source>
</evidence>
<dbReference type="AlphaFoldDB" id="A0A2Z6R8S0"/>
<proteinExistence type="predicted"/>
<organism evidence="1 2">
    <name type="scientific">Rhizophagus clarus</name>
    <dbReference type="NCBI Taxonomy" id="94130"/>
    <lineage>
        <taxon>Eukaryota</taxon>
        <taxon>Fungi</taxon>
        <taxon>Fungi incertae sedis</taxon>
        <taxon>Mucoromycota</taxon>
        <taxon>Glomeromycotina</taxon>
        <taxon>Glomeromycetes</taxon>
        <taxon>Glomerales</taxon>
        <taxon>Glomeraceae</taxon>
        <taxon>Rhizophagus</taxon>
    </lineage>
</organism>
<name>A0A2Z6R8S0_9GLOM</name>
<keyword evidence="2" id="KW-1185">Reference proteome</keyword>
<dbReference type="Proteomes" id="UP000247702">
    <property type="component" value="Unassembled WGS sequence"/>
</dbReference>
<evidence type="ECO:0000313" key="1">
    <source>
        <dbReference type="EMBL" id="GBB98747.1"/>
    </source>
</evidence>
<dbReference type="EMBL" id="BEXD01002558">
    <property type="protein sequence ID" value="GBB98747.1"/>
    <property type="molecule type" value="Genomic_DNA"/>
</dbReference>